<dbReference type="PANTHER" id="PTHR33874">
    <property type="entry name" value="RING FINGER PROTEIN"/>
    <property type="match status" value="1"/>
</dbReference>
<dbReference type="Proteomes" id="UP000266723">
    <property type="component" value="Unassembled WGS sequence"/>
</dbReference>
<proteinExistence type="predicted"/>
<evidence type="ECO:0000313" key="3">
    <source>
        <dbReference type="Proteomes" id="UP000266723"/>
    </source>
</evidence>
<dbReference type="EMBL" id="QGKV02002055">
    <property type="protein sequence ID" value="KAF3494536.1"/>
    <property type="molecule type" value="Genomic_DNA"/>
</dbReference>
<accession>A0ABQ7AA95</accession>
<name>A0ABQ7AA95_BRACR</name>
<feature type="region of interest" description="Disordered" evidence="1">
    <location>
        <begin position="30"/>
        <end position="55"/>
    </location>
</feature>
<sequence>SIRVELKTLQNLLDDCQRALQLLNLSDVDDSDRVGQWSDSPDREEELSSSESRDPETDKLYDLIKSRVECHDFRDRLESAQASLLLQDLPAVSEDDILWGDKSMEDDYVVVREEDVADGIACFMVTYLSSLEQTKDISPDQLQKALSTMFSVKKRKGKLRKAWEGSKVIYNVASWSATAIGIYQNPMILSIASKAFWVSCKAISKLV</sequence>
<dbReference type="PANTHER" id="PTHR33874:SF6">
    <property type="entry name" value="MADS-BOX DOMAIN-CONTAINING PROTEIN"/>
    <property type="match status" value="1"/>
</dbReference>
<keyword evidence="3" id="KW-1185">Reference proteome</keyword>
<reference evidence="2 3" key="1">
    <citation type="journal article" date="2020" name="BMC Genomics">
        <title>Intraspecific diversification of the crop wild relative Brassica cretica Lam. using demographic model selection.</title>
        <authorList>
            <person name="Kioukis A."/>
            <person name="Michalopoulou V.A."/>
            <person name="Briers L."/>
            <person name="Pirintsos S."/>
            <person name="Studholme D.J."/>
            <person name="Pavlidis P."/>
            <person name="Sarris P.F."/>
        </authorList>
    </citation>
    <scope>NUCLEOTIDE SEQUENCE [LARGE SCALE GENOMIC DNA]</scope>
    <source>
        <strain evidence="3">cv. PFS-1207/04</strain>
    </source>
</reference>
<gene>
    <name evidence="2" type="ORF">DY000_02054247</name>
</gene>
<feature type="non-terminal residue" evidence="2">
    <location>
        <position position="1"/>
    </location>
</feature>
<comment type="caution">
    <text evidence="2">The sequence shown here is derived from an EMBL/GenBank/DDBJ whole genome shotgun (WGS) entry which is preliminary data.</text>
</comment>
<evidence type="ECO:0000256" key="1">
    <source>
        <dbReference type="SAM" id="MobiDB-lite"/>
    </source>
</evidence>
<protein>
    <submittedName>
        <fullName evidence="2">Uncharacterized protein</fullName>
    </submittedName>
</protein>
<organism evidence="2 3">
    <name type="scientific">Brassica cretica</name>
    <name type="common">Mustard</name>
    <dbReference type="NCBI Taxonomy" id="69181"/>
    <lineage>
        <taxon>Eukaryota</taxon>
        <taxon>Viridiplantae</taxon>
        <taxon>Streptophyta</taxon>
        <taxon>Embryophyta</taxon>
        <taxon>Tracheophyta</taxon>
        <taxon>Spermatophyta</taxon>
        <taxon>Magnoliopsida</taxon>
        <taxon>eudicotyledons</taxon>
        <taxon>Gunneridae</taxon>
        <taxon>Pentapetalae</taxon>
        <taxon>rosids</taxon>
        <taxon>malvids</taxon>
        <taxon>Brassicales</taxon>
        <taxon>Brassicaceae</taxon>
        <taxon>Brassiceae</taxon>
        <taxon>Brassica</taxon>
    </lineage>
</organism>
<evidence type="ECO:0000313" key="2">
    <source>
        <dbReference type="EMBL" id="KAF3494536.1"/>
    </source>
</evidence>